<reference evidence="7" key="2">
    <citation type="submission" date="2020-09" db="EMBL/GenBank/DDBJ databases">
        <authorList>
            <person name="Sun Q."/>
            <person name="Ohkuma M."/>
        </authorList>
    </citation>
    <scope>NUCLEOTIDE SEQUENCE</scope>
    <source>
        <strain evidence="7">JCM 17820</strain>
    </source>
</reference>
<dbReference type="InterPro" id="IPR001610">
    <property type="entry name" value="PAC"/>
</dbReference>
<dbReference type="PROSITE" id="PS50110">
    <property type="entry name" value="RESPONSE_REGULATORY"/>
    <property type="match status" value="1"/>
</dbReference>
<feature type="domain" description="Response regulatory" evidence="5">
    <location>
        <begin position="21"/>
        <end position="137"/>
    </location>
</feature>
<feature type="domain" description="PAS" evidence="6">
    <location>
        <begin position="152"/>
        <end position="222"/>
    </location>
</feature>
<evidence type="ECO:0008006" key="9">
    <source>
        <dbReference type="Google" id="ProtNLM"/>
    </source>
</evidence>
<dbReference type="AlphaFoldDB" id="A0A830GSN8"/>
<dbReference type="GO" id="GO:0016301">
    <property type="term" value="F:kinase activity"/>
    <property type="evidence" value="ECO:0007669"/>
    <property type="project" value="UniProtKB-KW"/>
</dbReference>
<reference evidence="7" key="1">
    <citation type="journal article" date="2014" name="Int. J. Syst. Evol. Microbiol.">
        <title>Complete genome sequence of Corynebacterium casei LMG S-19264T (=DSM 44701T), isolated from a smear-ripened cheese.</title>
        <authorList>
            <consortium name="US DOE Joint Genome Institute (JGI-PGF)"/>
            <person name="Walter F."/>
            <person name="Albersmeier A."/>
            <person name="Kalinowski J."/>
            <person name="Ruckert C."/>
        </authorList>
    </citation>
    <scope>NUCLEOTIDE SEQUENCE</scope>
    <source>
        <strain evidence="7">JCM 17820</strain>
    </source>
</reference>
<accession>A0A830GSN8</accession>
<dbReference type="SMART" id="SM00091">
    <property type="entry name" value="PAS"/>
    <property type="match status" value="1"/>
</dbReference>
<evidence type="ECO:0000259" key="5">
    <source>
        <dbReference type="PROSITE" id="PS50110"/>
    </source>
</evidence>
<dbReference type="EMBL" id="BMOU01000007">
    <property type="protein sequence ID" value="GGO03252.1"/>
    <property type="molecule type" value="Genomic_DNA"/>
</dbReference>
<dbReference type="Pfam" id="PF08447">
    <property type="entry name" value="PAS_3"/>
    <property type="match status" value="1"/>
</dbReference>
<dbReference type="Gene3D" id="3.40.50.2300">
    <property type="match status" value="1"/>
</dbReference>
<organism evidence="7 8">
    <name type="scientific">Haloarcula pellucida</name>
    <dbReference type="NCBI Taxonomy" id="1427151"/>
    <lineage>
        <taxon>Archaea</taxon>
        <taxon>Methanobacteriati</taxon>
        <taxon>Methanobacteriota</taxon>
        <taxon>Stenosarchaea group</taxon>
        <taxon>Halobacteria</taxon>
        <taxon>Halobacteriales</taxon>
        <taxon>Haloarculaceae</taxon>
        <taxon>Haloarcula</taxon>
    </lineage>
</organism>
<keyword evidence="2" id="KW-0808">Transferase</keyword>
<keyword evidence="1 4" id="KW-0597">Phosphoprotein</keyword>
<dbReference type="Pfam" id="PF00072">
    <property type="entry name" value="Response_reg"/>
    <property type="match status" value="1"/>
</dbReference>
<dbReference type="InterPro" id="IPR029016">
    <property type="entry name" value="GAF-like_dom_sf"/>
</dbReference>
<proteinExistence type="predicted"/>
<evidence type="ECO:0000313" key="8">
    <source>
        <dbReference type="Proteomes" id="UP000605784"/>
    </source>
</evidence>
<evidence type="ECO:0000259" key="6">
    <source>
        <dbReference type="PROSITE" id="PS50112"/>
    </source>
</evidence>
<dbReference type="PANTHER" id="PTHR44591">
    <property type="entry name" value="STRESS RESPONSE REGULATOR PROTEIN 1"/>
    <property type="match status" value="1"/>
</dbReference>
<dbReference type="NCBIfam" id="TIGR00229">
    <property type="entry name" value="sensory_box"/>
    <property type="match status" value="1"/>
</dbReference>
<dbReference type="SMART" id="SM00448">
    <property type="entry name" value="REC"/>
    <property type="match status" value="1"/>
</dbReference>
<evidence type="ECO:0000256" key="1">
    <source>
        <dbReference type="ARBA" id="ARBA00022553"/>
    </source>
</evidence>
<dbReference type="RefSeq" id="WP_189001897.1">
    <property type="nucleotide sequence ID" value="NZ_BMOU01000007.1"/>
</dbReference>
<evidence type="ECO:0000256" key="3">
    <source>
        <dbReference type="ARBA" id="ARBA00022777"/>
    </source>
</evidence>
<dbReference type="PANTHER" id="PTHR44591:SF3">
    <property type="entry name" value="RESPONSE REGULATORY DOMAIN-CONTAINING PROTEIN"/>
    <property type="match status" value="1"/>
</dbReference>
<dbReference type="InterPro" id="IPR035965">
    <property type="entry name" value="PAS-like_dom_sf"/>
</dbReference>
<dbReference type="InterPro" id="IPR000014">
    <property type="entry name" value="PAS"/>
</dbReference>
<dbReference type="Gene3D" id="3.30.450.20">
    <property type="entry name" value="PAS domain"/>
    <property type="match status" value="1"/>
</dbReference>
<dbReference type="InterPro" id="IPR050595">
    <property type="entry name" value="Bact_response_regulator"/>
</dbReference>
<dbReference type="CDD" id="cd00130">
    <property type="entry name" value="PAS"/>
    <property type="match status" value="1"/>
</dbReference>
<feature type="modified residue" description="4-aspartylphosphate" evidence="4">
    <location>
        <position position="72"/>
    </location>
</feature>
<dbReference type="Pfam" id="PF13185">
    <property type="entry name" value="GAF_2"/>
    <property type="match status" value="1"/>
</dbReference>
<dbReference type="SMART" id="SM00086">
    <property type="entry name" value="PAC"/>
    <property type="match status" value="1"/>
</dbReference>
<evidence type="ECO:0000313" key="7">
    <source>
        <dbReference type="EMBL" id="GGO03252.1"/>
    </source>
</evidence>
<dbReference type="PROSITE" id="PS50112">
    <property type="entry name" value="PAS"/>
    <property type="match status" value="1"/>
</dbReference>
<sequence length="427" mass="47454">MGDVGKGPGTGVETGVPETIRVVLVDDEPDLAEVTALHLDRRRDAFDVTIVTSGQGALEAVERGDVDCLVSDYEMPEMDGLALLRAVQERAPSIPFILYTGRGSEEIASEAISAGVTDYLQKRVTSDQYDVLANRIENAVARRRSEEARKETEFRYRTLVEASPHAILVHFGERVVYANDTMARLLDFDDRTEIYAASPLAYVHPEDRTRVRERMRTVLDGSRENTDWLPWRLQRDDGTVRHVESRGTPVVYDGKPAVQVVIRDVTEQHRHERHLEALNDATRDLLTADSPEAVAQTAADVVSVVLDEPFAGIFEYADETLVPLAATDAATDRTAVSRDEFDRLRLADGTVELAAFHEGTPRVVEDYGSREDTLTDAFETVFLYPLNEHGLLSVASVEANTFDQSDRDLLEILGQSVTVALDRLAEE</sequence>
<keyword evidence="8" id="KW-1185">Reference proteome</keyword>
<protein>
    <recommendedName>
        <fullName evidence="9">PAS domain S-box-containing protein</fullName>
    </recommendedName>
</protein>
<dbReference type="SUPFAM" id="SSF52172">
    <property type="entry name" value="CheY-like"/>
    <property type="match status" value="1"/>
</dbReference>
<dbReference type="CDD" id="cd00156">
    <property type="entry name" value="REC"/>
    <property type="match status" value="1"/>
</dbReference>
<name>A0A830GSN8_9EURY</name>
<dbReference type="GO" id="GO:0000160">
    <property type="term" value="P:phosphorelay signal transduction system"/>
    <property type="evidence" value="ECO:0007669"/>
    <property type="project" value="InterPro"/>
</dbReference>
<dbReference type="InterPro" id="IPR013655">
    <property type="entry name" value="PAS_fold_3"/>
</dbReference>
<comment type="caution">
    <text evidence="7">The sequence shown here is derived from an EMBL/GenBank/DDBJ whole genome shotgun (WGS) entry which is preliminary data.</text>
</comment>
<dbReference type="InterPro" id="IPR003018">
    <property type="entry name" value="GAF"/>
</dbReference>
<dbReference type="Gene3D" id="3.30.450.40">
    <property type="match status" value="1"/>
</dbReference>
<dbReference type="SUPFAM" id="SSF55785">
    <property type="entry name" value="PYP-like sensor domain (PAS domain)"/>
    <property type="match status" value="1"/>
</dbReference>
<evidence type="ECO:0000256" key="2">
    <source>
        <dbReference type="ARBA" id="ARBA00022679"/>
    </source>
</evidence>
<evidence type="ECO:0000256" key="4">
    <source>
        <dbReference type="PROSITE-ProRule" id="PRU00169"/>
    </source>
</evidence>
<gene>
    <name evidence="7" type="ORF">GCM10009030_38720</name>
</gene>
<dbReference type="Proteomes" id="UP000605784">
    <property type="component" value="Unassembled WGS sequence"/>
</dbReference>
<dbReference type="InterPro" id="IPR001789">
    <property type="entry name" value="Sig_transdc_resp-reg_receiver"/>
</dbReference>
<dbReference type="SUPFAM" id="SSF55781">
    <property type="entry name" value="GAF domain-like"/>
    <property type="match status" value="1"/>
</dbReference>
<keyword evidence="3" id="KW-0418">Kinase</keyword>
<dbReference type="InterPro" id="IPR011006">
    <property type="entry name" value="CheY-like_superfamily"/>
</dbReference>